<dbReference type="GO" id="GO:0051016">
    <property type="term" value="P:barbed-end actin filament capping"/>
    <property type="evidence" value="ECO:0007669"/>
    <property type="project" value="UniProtKB-UniRule"/>
</dbReference>
<protein>
    <recommendedName>
        <fullName evidence="3">F-actin-capping protein subunit alpha</fullName>
    </recommendedName>
</protein>
<gene>
    <name evidence="4" type="ORF">ACOF00016_LOCUS16541</name>
</gene>
<dbReference type="InterPro" id="IPR042276">
    <property type="entry name" value="CapZ_alpha/beta_2"/>
</dbReference>
<dbReference type="GO" id="GO:0030863">
    <property type="term" value="C:cortical cytoskeleton"/>
    <property type="evidence" value="ECO:0007669"/>
    <property type="project" value="TreeGrafter"/>
</dbReference>
<dbReference type="InterPro" id="IPR002189">
    <property type="entry name" value="CapZ_alpha"/>
</dbReference>
<evidence type="ECO:0000256" key="1">
    <source>
        <dbReference type="ARBA" id="ARBA00022467"/>
    </source>
</evidence>
<dbReference type="EMBL" id="HBIM01022254">
    <property type="protein sequence ID" value="CAE0419728.1"/>
    <property type="molecule type" value="Transcribed_RNA"/>
</dbReference>
<comment type="similarity">
    <text evidence="3">Belongs to the F-actin-capping protein alpha subunit family.</text>
</comment>
<dbReference type="Gene3D" id="3.90.1150.210">
    <property type="entry name" value="F-actin capping protein, beta subunit"/>
    <property type="match status" value="1"/>
</dbReference>
<comment type="function">
    <text evidence="3">F-actin-capping proteins bind in a Ca(2+)-independent manner to the fast growing ends of actin filaments (barbed end) thereby blocking the exchange of subunits at these ends. Unlike other capping proteins (such as gelsolin and severin), these proteins do not sever actin filaments.</text>
</comment>
<proteinExistence type="inferred from homology"/>
<dbReference type="AlphaFoldDB" id="A0A7S3PD57"/>
<dbReference type="GO" id="GO:0051015">
    <property type="term" value="F:actin filament binding"/>
    <property type="evidence" value="ECO:0007669"/>
    <property type="project" value="TreeGrafter"/>
</dbReference>
<dbReference type="Pfam" id="PF01267">
    <property type="entry name" value="F-actin_cap_A"/>
    <property type="match status" value="1"/>
</dbReference>
<sequence>MVDPAWERVIASLPPLESREFKAISSQAAKQAGAESVTPASIALRTCKTTPEDPGDGPFFGCRTSVEAGIQEYHAKHYGGGKAVNAKYQFDKNEAGHLVLRTYAEMIDTHKSRTGCWSGYWTIDNECKLRGTLSTHVYNSEDGNMQLRAKREIPEKKISNADDVVKAIKRAEASFLSDLTDQDVLTSSLKRIRRILPITKTRMKWDDAAHKGVGLLNERSSGK</sequence>
<keyword evidence="1 3" id="KW-0117">Actin capping</keyword>
<comment type="subunit">
    <text evidence="3">Heterodimer of an alpha and a beta subunit.</text>
</comment>
<dbReference type="PANTHER" id="PTHR10653">
    <property type="entry name" value="F-ACTIN-CAPPING PROTEIN SUBUNIT ALPHA"/>
    <property type="match status" value="1"/>
</dbReference>
<evidence type="ECO:0000256" key="3">
    <source>
        <dbReference type="RuleBase" id="RU365077"/>
    </source>
</evidence>
<dbReference type="GO" id="GO:0030036">
    <property type="term" value="P:actin cytoskeleton organization"/>
    <property type="evidence" value="ECO:0007669"/>
    <property type="project" value="TreeGrafter"/>
</dbReference>
<accession>A0A7S3PD57</accession>
<evidence type="ECO:0000256" key="2">
    <source>
        <dbReference type="ARBA" id="ARBA00023203"/>
    </source>
</evidence>
<organism evidence="4">
    <name type="scientific">Amphora coffeiformis</name>
    <dbReference type="NCBI Taxonomy" id="265554"/>
    <lineage>
        <taxon>Eukaryota</taxon>
        <taxon>Sar</taxon>
        <taxon>Stramenopiles</taxon>
        <taxon>Ochrophyta</taxon>
        <taxon>Bacillariophyta</taxon>
        <taxon>Bacillariophyceae</taxon>
        <taxon>Bacillariophycidae</taxon>
        <taxon>Thalassiophysales</taxon>
        <taxon>Catenulaceae</taxon>
        <taxon>Amphora</taxon>
    </lineage>
</organism>
<reference evidence="4" key="1">
    <citation type="submission" date="2021-01" db="EMBL/GenBank/DDBJ databases">
        <authorList>
            <person name="Corre E."/>
            <person name="Pelletier E."/>
            <person name="Niang G."/>
            <person name="Scheremetjew M."/>
            <person name="Finn R."/>
            <person name="Kale V."/>
            <person name="Holt S."/>
            <person name="Cochrane G."/>
            <person name="Meng A."/>
            <person name="Brown T."/>
            <person name="Cohen L."/>
        </authorList>
    </citation>
    <scope>NUCLEOTIDE SEQUENCE</scope>
    <source>
        <strain evidence="4">CCMP127</strain>
    </source>
</reference>
<dbReference type="InterPro" id="IPR037282">
    <property type="entry name" value="CapZ_alpha/beta"/>
</dbReference>
<evidence type="ECO:0000313" key="4">
    <source>
        <dbReference type="EMBL" id="CAE0419728.1"/>
    </source>
</evidence>
<dbReference type="PANTHER" id="PTHR10653:SF0">
    <property type="entry name" value="F-ACTIN-CAPPING PROTEIN SUBUNIT ALPHA"/>
    <property type="match status" value="1"/>
</dbReference>
<name>A0A7S3PD57_9STRA</name>
<dbReference type="SUPFAM" id="SSF90096">
    <property type="entry name" value="Subunits of heterodimeric actin filament capping protein Capz"/>
    <property type="match status" value="1"/>
</dbReference>
<dbReference type="GO" id="GO:0008290">
    <property type="term" value="C:F-actin capping protein complex"/>
    <property type="evidence" value="ECO:0007669"/>
    <property type="project" value="UniProtKB-UniRule"/>
</dbReference>
<keyword evidence="2 3" id="KW-0009">Actin-binding</keyword>